<comment type="caution">
    <text evidence="1">The sequence shown here is derived from an EMBL/GenBank/DDBJ whole genome shotgun (WGS) entry which is preliminary data.</text>
</comment>
<evidence type="ECO:0000313" key="1">
    <source>
        <dbReference type="EMBL" id="CAJ0607867.1"/>
    </source>
</evidence>
<dbReference type="AlphaFoldDB" id="A0AA36MFX5"/>
<name>A0AA36MFX5_CYLNA</name>
<protein>
    <submittedName>
        <fullName evidence="1">Uncharacterized protein</fullName>
    </submittedName>
</protein>
<gene>
    <name evidence="1" type="ORF">CYNAS_LOCUS19850</name>
</gene>
<sequence>MYYKLIRKHRPCRFTSAISEFRQKKSLQIKDMQDIAHEFVEMAKLVDVSEYNEGVKWFRARRLSAVRRQSILFRKNADEMTMEAFAVIDYATVIPGLKRSG</sequence>
<dbReference type="Proteomes" id="UP001176961">
    <property type="component" value="Unassembled WGS sequence"/>
</dbReference>
<proteinExistence type="predicted"/>
<evidence type="ECO:0000313" key="2">
    <source>
        <dbReference type="Proteomes" id="UP001176961"/>
    </source>
</evidence>
<reference evidence="1" key="1">
    <citation type="submission" date="2023-07" db="EMBL/GenBank/DDBJ databases">
        <authorList>
            <consortium name="CYATHOMIX"/>
        </authorList>
    </citation>
    <scope>NUCLEOTIDE SEQUENCE</scope>
    <source>
        <strain evidence="1">N/A</strain>
    </source>
</reference>
<organism evidence="1 2">
    <name type="scientific">Cylicocyclus nassatus</name>
    <name type="common">Nematode worm</name>
    <dbReference type="NCBI Taxonomy" id="53992"/>
    <lineage>
        <taxon>Eukaryota</taxon>
        <taxon>Metazoa</taxon>
        <taxon>Ecdysozoa</taxon>
        <taxon>Nematoda</taxon>
        <taxon>Chromadorea</taxon>
        <taxon>Rhabditida</taxon>
        <taxon>Rhabditina</taxon>
        <taxon>Rhabditomorpha</taxon>
        <taxon>Strongyloidea</taxon>
        <taxon>Strongylidae</taxon>
        <taxon>Cylicocyclus</taxon>
    </lineage>
</organism>
<keyword evidence="2" id="KW-1185">Reference proteome</keyword>
<accession>A0AA36MFX5</accession>
<dbReference type="EMBL" id="CATQJL010000316">
    <property type="protein sequence ID" value="CAJ0607867.1"/>
    <property type="molecule type" value="Genomic_DNA"/>
</dbReference>